<comment type="caution">
    <text evidence="3">The sequence shown here is derived from an EMBL/GenBank/DDBJ whole genome shotgun (WGS) entry which is preliminary data.</text>
</comment>
<dbReference type="Gene3D" id="1.10.390.10">
    <property type="entry name" value="Neutral Protease Domain 2"/>
    <property type="match status" value="1"/>
</dbReference>
<dbReference type="SUPFAM" id="SSF55486">
    <property type="entry name" value="Metalloproteases ('zincins'), catalytic domain"/>
    <property type="match status" value="1"/>
</dbReference>
<evidence type="ECO:0000256" key="1">
    <source>
        <dbReference type="SAM" id="SignalP"/>
    </source>
</evidence>
<dbReference type="EMBL" id="BRXR01000001">
    <property type="protein sequence ID" value="GLC30649.1"/>
    <property type="molecule type" value="Genomic_DNA"/>
</dbReference>
<reference evidence="3 4" key="1">
    <citation type="journal article" date="2024" name="Int. J. Syst. Evol. Microbiol.">
        <title>Clostridium omnivorum sp. nov., isolated from anoxic soil under the treatment of reductive soil disinfestation.</title>
        <authorList>
            <person name="Ueki A."/>
            <person name="Tonouchi A."/>
            <person name="Kaku N."/>
            <person name="Honma S."/>
            <person name="Ueki K."/>
        </authorList>
    </citation>
    <scope>NUCLEOTIDE SEQUENCE [LARGE SCALE GENOMIC DNA]</scope>
    <source>
        <strain evidence="3 4">E14</strain>
    </source>
</reference>
<evidence type="ECO:0000313" key="3">
    <source>
        <dbReference type="EMBL" id="GLC30649.1"/>
    </source>
</evidence>
<dbReference type="InterPro" id="IPR014782">
    <property type="entry name" value="Peptidase_M1_dom"/>
</dbReference>
<name>A0ABQ5N615_9CLOT</name>
<dbReference type="Pfam" id="PF01433">
    <property type="entry name" value="Peptidase_M1"/>
    <property type="match status" value="1"/>
</dbReference>
<dbReference type="InterPro" id="IPR027268">
    <property type="entry name" value="Peptidase_M4/M1_CTD_sf"/>
</dbReference>
<feature type="signal peptide" evidence="1">
    <location>
        <begin position="1"/>
        <end position="25"/>
    </location>
</feature>
<dbReference type="RefSeq" id="WP_264849922.1">
    <property type="nucleotide sequence ID" value="NZ_BRXR01000001.1"/>
</dbReference>
<dbReference type="InterPro" id="IPR034015">
    <property type="entry name" value="M1_LTA4H"/>
</dbReference>
<keyword evidence="1" id="KW-0732">Signal</keyword>
<accession>A0ABQ5N615</accession>
<dbReference type="Proteomes" id="UP001208567">
    <property type="component" value="Unassembled WGS sequence"/>
</dbReference>
<dbReference type="PROSITE" id="PS51257">
    <property type="entry name" value="PROKAR_LIPOPROTEIN"/>
    <property type="match status" value="1"/>
</dbReference>
<organism evidence="3 4">
    <name type="scientific">Clostridium omnivorum</name>
    <dbReference type="NCBI Taxonomy" id="1604902"/>
    <lineage>
        <taxon>Bacteria</taxon>
        <taxon>Bacillati</taxon>
        <taxon>Bacillota</taxon>
        <taxon>Clostridia</taxon>
        <taxon>Eubacteriales</taxon>
        <taxon>Clostridiaceae</taxon>
        <taxon>Clostridium</taxon>
    </lineage>
</organism>
<dbReference type="PANTHER" id="PTHR45726:SF3">
    <property type="entry name" value="LEUKOTRIENE A-4 HYDROLASE"/>
    <property type="match status" value="1"/>
</dbReference>
<dbReference type="InterPro" id="IPR042097">
    <property type="entry name" value="Aminopeptidase_N-like_N_sf"/>
</dbReference>
<sequence length="498" mass="56575">MKKTTTLIISLFLSCSIILCSCTKTQPTATTDSPSPKQTVTINKAAEPSEYNINVKLTPEKRELVGEEKVKYTNKSASELKEVYFHIYPNAYKNEATAPTAFVGIKDMYPNGFNPGSLDIKEVKNGDSKLKYETQGEDQTILKVILPKAINSGESVDLSIDFSVIIPEASDRFGVLDNCFNFGNWYPIAAVLDETGWNLDPYYKIGDPFYSDASNYAVNITVPKDYKVAATGEPADEKLNGNEKTYTFKENKVRDFAFVTSNKFTVQEKVVDDINVRCFFLTDNKENNAIAMMAAENSIKKFNEAFGKYPYKNFSVVETNFGTGMEYPELVYIGKQYYTSTNQIPTLEVVIVHETAHQWWYSAVGNDEIDEAWLDESFATYSEGAYFEKKNNSKAYFDNIVRSYTGSERSIKGSKVVLRPVSKFQGWNDYGPLVYRKGASMLCDLRNEVGDEAFSKILKTYYEKYKFKNAKTKDFIAVVEEVTGKKWDKFFDKWLLDK</sequence>
<dbReference type="PANTHER" id="PTHR45726">
    <property type="entry name" value="LEUKOTRIENE A-4 HYDROLASE"/>
    <property type="match status" value="1"/>
</dbReference>
<dbReference type="CDD" id="cd09604">
    <property type="entry name" value="M1_APN_like"/>
    <property type="match status" value="1"/>
</dbReference>
<protein>
    <submittedName>
        <fullName evidence="3">Peptidase</fullName>
    </submittedName>
</protein>
<feature type="domain" description="Peptidase M1 membrane alanine aminopeptidase" evidence="2">
    <location>
        <begin position="294"/>
        <end position="494"/>
    </location>
</feature>
<proteinExistence type="predicted"/>
<dbReference type="Gene3D" id="2.60.40.1730">
    <property type="entry name" value="tricorn interacting facor f3 domain"/>
    <property type="match status" value="1"/>
</dbReference>
<evidence type="ECO:0000313" key="4">
    <source>
        <dbReference type="Proteomes" id="UP001208567"/>
    </source>
</evidence>
<gene>
    <name evidence="3" type="ORF">bsdE14_20590</name>
</gene>
<keyword evidence="4" id="KW-1185">Reference proteome</keyword>
<feature type="chain" id="PRO_5047165772" evidence="1">
    <location>
        <begin position="26"/>
        <end position="498"/>
    </location>
</feature>
<evidence type="ECO:0000259" key="2">
    <source>
        <dbReference type="Pfam" id="PF01433"/>
    </source>
</evidence>